<keyword evidence="2" id="KW-0813">Transport</keyword>
<dbReference type="Pfam" id="PF03810">
    <property type="entry name" value="IBN_N"/>
    <property type="match status" value="1"/>
</dbReference>
<evidence type="ECO:0000256" key="2">
    <source>
        <dbReference type="ARBA" id="ARBA00022448"/>
    </source>
</evidence>
<dbReference type="PANTHER" id="PTHR10997">
    <property type="entry name" value="IMPORTIN-7, 8, 11"/>
    <property type="match status" value="1"/>
</dbReference>
<dbReference type="InterPro" id="IPR011989">
    <property type="entry name" value="ARM-like"/>
</dbReference>
<dbReference type="PANTHER" id="PTHR10997:SF9">
    <property type="entry name" value="IMPORTIN-9"/>
    <property type="match status" value="1"/>
</dbReference>
<comment type="subcellular location">
    <subcellularLocation>
        <location evidence="1">Nucleus</location>
    </subcellularLocation>
</comment>
<name>A0ABU6RMP0_9FABA</name>
<dbReference type="Proteomes" id="UP001341840">
    <property type="component" value="Unassembled WGS sequence"/>
</dbReference>
<evidence type="ECO:0000256" key="3">
    <source>
        <dbReference type="ARBA" id="ARBA00023242"/>
    </source>
</evidence>
<evidence type="ECO:0000259" key="4">
    <source>
        <dbReference type="PROSITE" id="PS50166"/>
    </source>
</evidence>
<dbReference type="SMART" id="SM00913">
    <property type="entry name" value="IBN_N"/>
    <property type="match status" value="1"/>
</dbReference>
<comment type="caution">
    <text evidence="5">The sequence shown here is derived from an EMBL/GenBank/DDBJ whole genome shotgun (WGS) entry which is preliminary data.</text>
</comment>
<dbReference type="PROSITE" id="PS50166">
    <property type="entry name" value="IMPORTIN_B_NT"/>
    <property type="match status" value="1"/>
</dbReference>
<dbReference type="EMBL" id="JASCZI010030920">
    <property type="protein sequence ID" value="MED6125351.1"/>
    <property type="molecule type" value="Genomic_DNA"/>
</dbReference>
<dbReference type="Gene3D" id="1.25.10.10">
    <property type="entry name" value="Leucine-rich Repeat Variant"/>
    <property type="match status" value="1"/>
</dbReference>
<evidence type="ECO:0000256" key="1">
    <source>
        <dbReference type="ARBA" id="ARBA00004123"/>
    </source>
</evidence>
<dbReference type="InterPro" id="IPR001494">
    <property type="entry name" value="Importin-beta_N"/>
</dbReference>
<reference evidence="5 6" key="1">
    <citation type="journal article" date="2023" name="Plants (Basel)">
        <title>Bridging the Gap: Combining Genomics and Transcriptomics Approaches to Understand Stylosanthes scabra, an Orphan Legume from the Brazilian Caatinga.</title>
        <authorList>
            <person name="Ferreira-Neto J.R.C."/>
            <person name="da Silva M.D."/>
            <person name="Binneck E."/>
            <person name="de Melo N.F."/>
            <person name="da Silva R.H."/>
            <person name="de Melo A.L.T.M."/>
            <person name="Pandolfi V."/>
            <person name="Bustamante F.O."/>
            <person name="Brasileiro-Vidal A.C."/>
            <person name="Benko-Iseppon A.M."/>
        </authorList>
    </citation>
    <scope>NUCLEOTIDE SEQUENCE [LARGE SCALE GENOMIC DNA]</scope>
    <source>
        <tissue evidence="5">Leaves</tissue>
    </source>
</reference>
<dbReference type="InterPro" id="IPR016024">
    <property type="entry name" value="ARM-type_fold"/>
</dbReference>
<keyword evidence="3" id="KW-0539">Nucleus</keyword>
<feature type="domain" description="Importin N-terminal" evidence="4">
    <location>
        <begin position="30"/>
        <end position="106"/>
    </location>
</feature>
<gene>
    <name evidence="5" type="ORF">PIB30_067713</name>
</gene>
<sequence>MASVVDHDQQWLLNCLSATLDPNHDVRTFAEASLNQASLQPGFGSALSKVAANKEITVGLRQLAAVLLKQFVKKHWYEGEDSFDPPVVPGDEKEIVRRTLLLALDDAHRKICTAIGMAVASIAVYDWPELWPDLIPALLNLINNQTNLNGVHGAMRCLALVCADLDDKMVPTLIPTMFPSLMKVVSSPQLQNVVDIDSVEHSYSNKGSDCRGRYGLPNMVIQVERGCFE</sequence>
<accession>A0ABU6RMP0</accession>
<keyword evidence="6" id="KW-1185">Reference proteome</keyword>
<dbReference type="SUPFAM" id="SSF48371">
    <property type="entry name" value="ARM repeat"/>
    <property type="match status" value="1"/>
</dbReference>
<organism evidence="5 6">
    <name type="scientific">Stylosanthes scabra</name>
    <dbReference type="NCBI Taxonomy" id="79078"/>
    <lineage>
        <taxon>Eukaryota</taxon>
        <taxon>Viridiplantae</taxon>
        <taxon>Streptophyta</taxon>
        <taxon>Embryophyta</taxon>
        <taxon>Tracheophyta</taxon>
        <taxon>Spermatophyta</taxon>
        <taxon>Magnoliopsida</taxon>
        <taxon>eudicotyledons</taxon>
        <taxon>Gunneridae</taxon>
        <taxon>Pentapetalae</taxon>
        <taxon>rosids</taxon>
        <taxon>fabids</taxon>
        <taxon>Fabales</taxon>
        <taxon>Fabaceae</taxon>
        <taxon>Papilionoideae</taxon>
        <taxon>50 kb inversion clade</taxon>
        <taxon>dalbergioids sensu lato</taxon>
        <taxon>Dalbergieae</taxon>
        <taxon>Pterocarpus clade</taxon>
        <taxon>Stylosanthes</taxon>
    </lineage>
</organism>
<evidence type="ECO:0000313" key="6">
    <source>
        <dbReference type="Proteomes" id="UP001341840"/>
    </source>
</evidence>
<evidence type="ECO:0000313" key="5">
    <source>
        <dbReference type="EMBL" id="MED6125351.1"/>
    </source>
</evidence>
<proteinExistence type="predicted"/>
<protein>
    <recommendedName>
        <fullName evidence="4">Importin N-terminal domain-containing protein</fullName>
    </recommendedName>
</protein>